<evidence type="ECO:0000256" key="3">
    <source>
        <dbReference type="ARBA" id="ARBA00006432"/>
    </source>
</evidence>
<gene>
    <name evidence="20" type="primary">LOC114339308</name>
</gene>
<dbReference type="RefSeq" id="XP_050515201.1">
    <property type="nucleotide sequence ID" value="XM_050659244.1"/>
</dbReference>
<keyword evidence="7" id="KW-0547">Nucleotide-binding</keyword>
<dbReference type="Gene3D" id="2.30.38.10">
    <property type="entry name" value="Luciferase, Domain 3"/>
    <property type="match status" value="1"/>
</dbReference>
<dbReference type="InterPro" id="IPR025110">
    <property type="entry name" value="AMP-bd_C"/>
</dbReference>
<keyword evidence="19" id="KW-1185">Reference proteome</keyword>
<evidence type="ECO:0000256" key="5">
    <source>
        <dbReference type="ARBA" id="ARBA00019043"/>
    </source>
</evidence>
<accession>A0A6P7G959</accession>
<dbReference type="InterPro" id="IPR000873">
    <property type="entry name" value="AMP-dep_synth/lig_dom"/>
</dbReference>
<evidence type="ECO:0000259" key="17">
    <source>
        <dbReference type="Pfam" id="PF13193"/>
    </source>
</evidence>
<dbReference type="Pfam" id="PF13193">
    <property type="entry name" value="AMP-binding_C"/>
    <property type="match status" value="1"/>
</dbReference>
<protein>
    <recommendedName>
        <fullName evidence="5">Luciferin 4-monooxygenase</fullName>
        <ecNumber evidence="4">1.13.12.7</ecNumber>
    </recommendedName>
</protein>
<evidence type="ECO:0000313" key="18">
    <source>
        <dbReference type="EnsemblMetazoa" id="XP_050515201.1"/>
    </source>
</evidence>
<evidence type="ECO:0000256" key="8">
    <source>
        <dbReference type="ARBA" id="ARBA00022840"/>
    </source>
</evidence>
<evidence type="ECO:0000256" key="2">
    <source>
        <dbReference type="ARBA" id="ARBA00004275"/>
    </source>
</evidence>
<keyword evidence="14" id="KW-0599">Photoprotein</keyword>
<keyword evidence="6" id="KW-0479">Metal-binding</keyword>
<reference evidence="20" key="1">
    <citation type="submission" date="2025-04" db="UniProtKB">
        <authorList>
            <consortium name="RefSeq"/>
        </authorList>
    </citation>
    <scope>IDENTIFICATION</scope>
</reference>
<dbReference type="GO" id="GO:0008218">
    <property type="term" value="P:bioluminescence"/>
    <property type="evidence" value="ECO:0007669"/>
    <property type="project" value="UniProtKB-KW"/>
</dbReference>
<evidence type="ECO:0000256" key="1">
    <source>
        <dbReference type="ARBA" id="ARBA00001946"/>
    </source>
</evidence>
<dbReference type="PROSITE" id="PS00455">
    <property type="entry name" value="AMP_BINDING"/>
    <property type="match status" value="1"/>
</dbReference>
<organism evidence="20">
    <name type="scientific">Diabrotica virgifera virgifera</name>
    <name type="common">western corn rootworm</name>
    <dbReference type="NCBI Taxonomy" id="50390"/>
    <lineage>
        <taxon>Eukaryota</taxon>
        <taxon>Metazoa</taxon>
        <taxon>Ecdysozoa</taxon>
        <taxon>Arthropoda</taxon>
        <taxon>Hexapoda</taxon>
        <taxon>Insecta</taxon>
        <taxon>Pterygota</taxon>
        <taxon>Neoptera</taxon>
        <taxon>Endopterygota</taxon>
        <taxon>Coleoptera</taxon>
        <taxon>Polyphaga</taxon>
        <taxon>Cucujiformia</taxon>
        <taxon>Chrysomeloidea</taxon>
        <taxon>Chrysomelidae</taxon>
        <taxon>Galerucinae</taxon>
        <taxon>Diabroticina</taxon>
        <taxon>Diabroticites</taxon>
        <taxon>Diabrotica</taxon>
    </lineage>
</organism>
<keyword evidence="12" id="KW-0576">Peroxisome</keyword>
<keyword evidence="11" id="KW-0503">Monooxygenase</keyword>
<dbReference type="GO" id="GO:0005524">
    <property type="term" value="F:ATP binding"/>
    <property type="evidence" value="ECO:0007669"/>
    <property type="project" value="UniProtKB-KW"/>
</dbReference>
<evidence type="ECO:0000256" key="15">
    <source>
        <dbReference type="ARBA" id="ARBA00048497"/>
    </source>
</evidence>
<evidence type="ECO:0000256" key="6">
    <source>
        <dbReference type="ARBA" id="ARBA00022723"/>
    </source>
</evidence>
<dbReference type="GO" id="GO:0016405">
    <property type="term" value="F:CoA-ligase activity"/>
    <property type="evidence" value="ECO:0007669"/>
    <property type="project" value="TreeGrafter"/>
</dbReference>
<evidence type="ECO:0000313" key="19">
    <source>
        <dbReference type="Proteomes" id="UP001652700"/>
    </source>
</evidence>
<comment type="similarity">
    <text evidence="3">Belongs to the ATP-dependent AMP-binding enzyme family.</text>
</comment>
<dbReference type="PANTHER" id="PTHR24096:SF423">
    <property type="entry name" value="GM05240P"/>
    <property type="match status" value="1"/>
</dbReference>
<dbReference type="PANTHER" id="PTHR24096">
    <property type="entry name" value="LONG-CHAIN-FATTY-ACID--COA LIGASE"/>
    <property type="match status" value="1"/>
</dbReference>
<dbReference type="InterPro" id="IPR020845">
    <property type="entry name" value="AMP-binding_CS"/>
</dbReference>
<keyword evidence="9" id="KW-0460">Magnesium</keyword>
<dbReference type="SUPFAM" id="SSF56801">
    <property type="entry name" value="Acetyl-CoA synthetase-like"/>
    <property type="match status" value="1"/>
</dbReference>
<evidence type="ECO:0000256" key="11">
    <source>
        <dbReference type="ARBA" id="ARBA00023033"/>
    </source>
</evidence>
<evidence type="ECO:0000256" key="13">
    <source>
        <dbReference type="ARBA" id="ARBA00023223"/>
    </source>
</evidence>
<evidence type="ECO:0000259" key="16">
    <source>
        <dbReference type="Pfam" id="PF00501"/>
    </source>
</evidence>
<dbReference type="AlphaFoldDB" id="A0A6P7G959"/>
<dbReference type="GeneID" id="114339308"/>
<evidence type="ECO:0000256" key="14">
    <source>
        <dbReference type="ARBA" id="ARBA00023262"/>
    </source>
</evidence>
<evidence type="ECO:0000256" key="7">
    <source>
        <dbReference type="ARBA" id="ARBA00022741"/>
    </source>
</evidence>
<dbReference type="GO" id="GO:0046872">
    <property type="term" value="F:metal ion binding"/>
    <property type="evidence" value="ECO:0007669"/>
    <property type="project" value="UniProtKB-KW"/>
</dbReference>
<feature type="domain" description="AMP-dependent synthetase/ligase" evidence="16">
    <location>
        <begin position="38"/>
        <end position="400"/>
    </location>
</feature>
<evidence type="ECO:0000256" key="12">
    <source>
        <dbReference type="ARBA" id="ARBA00023140"/>
    </source>
</evidence>
<keyword evidence="10" id="KW-0560">Oxidoreductase</keyword>
<dbReference type="Gene3D" id="3.40.50.980">
    <property type="match status" value="2"/>
</dbReference>
<feature type="domain" description="AMP-binding enzyme C-terminal" evidence="17">
    <location>
        <begin position="451"/>
        <end position="527"/>
    </location>
</feature>
<dbReference type="RefSeq" id="XP_028145736.1">
    <property type="nucleotide sequence ID" value="XM_028289935.1"/>
</dbReference>
<evidence type="ECO:0000256" key="4">
    <source>
        <dbReference type="ARBA" id="ARBA00012532"/>
    </source>
</evidence>
<dbReference type="KEGG" id="dvv:114339308"/>
<evidence type="ECO:0000256" key="9">
    <source>
        <dbReference type="ARBA" id="ARBA00022842"/>
    </source>
</evidence>
<comment type="catalytic activity">
    <reaction evidence="15">
        <text>firefly D-luciferin + ATP + O2 = firefly oxyluciferin + hnu + AMP + CO2 + diphosphate</text>
        <dbReference type="Rhea" id="RHEA:10732"/>
        <dbReference type="ChEBI" id="CHEBI:15379"/>
        <dbReference type="ChEBI" id="CHEBI:16526"/>
        <dbReference type="ChEBI" id="CHEBI:16792"/>
        <dbReference type="ChEBI" id="CHEBI:30212"/>
        <dbReference type="ChEBI" id="CHEBI:30616"/>
        <dbReference type="ChEBI" id="CHEBI:33019"/>
        <dbReference type="ChEBI" id="CHEBI:58038"/>
        <dbReference type="ChEBI" id="CHEBI:456215"/>
        <dbReference type="EC" id="1.13.12.7"/>
    </reaction>
</comment>
<dbReference type="FunFam" id="3.30.300.30:FF:000007">
    <property type="entry name" value="4-coumarate--CoA ligase 2"/>
    <property type="match status" value="1"/>
</dbReference>
<comment type="cofactor">
    <cofactor evidence="1">
        <name>Mg(2+)</name>
        <dbReference type="ChEBI" id="CHEBI:18420"/>
    </cofactor>
</comment>
<dbReference type="GO" id="GO:0004497">
    <property type="term" value="F:monooxygenase activity"/>
    <property type="evidence" value="ECO:0007669"/>
    <property type="project" value="UniProtKB-KW"/>
</dbReference>
<dbReference type="OrthoDB" id="10253869at2759"/>
<evidence type="ECO:0000313" key="20">
    <source>
        <dbReference type="RefSeq" id="XP_028145736.1"/>
    </source>
</evidence>
<dbReference type="InterPro" id="IPR045851">
    <property type="entry name" value="AMP-bd_C_sf"/>
</dbReference>
<sequence length="548" mass="61671">MVKDNASFEISGPQPHEALKNETLGQAFLRVLLENPYGHKIMIDSHTGRDLTSQKLLEESCQLAEALRVYGCTSNTAICIGSENNLEFFVPIMASIFAGTIMAPLNVNYTDQELKHTLNITKPILAFCSKRVTQRYLTLQREMKFIEKIIVIDSEEEIEGTETMKSFINRLLQGRIVSPQKFIPFDGDPKENVAFVLCSSGTTGLPKGVMLTHFNVVTRLLQSRYPDYLSHHSIVLGLMPFFHSYGLFFGLTSFFNRHLTIMMDKFEEDSFLKALQDYKVSVVRLAPPLAIFLAKSPKVSKYDLSSVAEIFSAGAPLSGKTEVKLKQRLNLKAIHQAYGCTEGTLALTIMNKDIYRPGSCGKVITYMKCIVRDPETGKWLGPHEVGELCYKGPTVMKGYYRNPEATRNSFTEDGWLRTGDLGYYDEEEYFYVVDRLKELIKYNGYQVAPAELEAILVNHPKVFEAGVVGLPDERAGELPLAFVVKKEGQIVSEKELQDYVAEKVSAQKKLRGGIIFVPSIPKNPSGKILRKELKTLVKNYRSRVPSKL</sequence>
<name>A0A6P7G959_DIAVI</name>
<comment type="subcellular location">
    <subcellularLocation>
        <location evidence="2">Peroxisome</location>
    </subcellularLocation>
</comment>
<dbReference type="Proteomes" id="UP001652700">
    <property type="component" value="Unplaced"/>
</dbReference>
<dbReference type="Pfam" id="PF00501">
    <property type="entry name" value="AMP-binding"/>
    <property type="match status" value="1"/>
</dbReference>
<keyword evidence="8" id="KW-0067">ATP-binding</keyword>
<evidence type="ECO:0000256" key="10">
    <source>
        <dbReference type="ARBA" id="ARBA00023002"/>
    </source>
</evidence>
<proteinExistence type="inferred from homology"/>
<dbReference type="Gene3D" id="3.30.300.30">
    <property type="match status" value="1"/>
</dbReference>
<dbReference type="GO" id="GO:0005777">
    <property type="term" value="C:peroxisome"/>
    <property type="evidence" value="ECO:0007669"/>
    <property type="project" value="UniProtKB-SubCell"/>
</dbReference>
<dbReference type="EC" id="1.13.12.7" evidence="4"/>
<reference evidence="18" key="2">
    <citation type="submission" date="2025-05" db="UniProtKB">
        <authorList>
            <consortium name="EnsemblMetazoa"/>
        </authorList>
    </citation>
    <scope>IDENTIFICATION</scope>
</reference>
<dbReference type="EnsemblMetazoa" id="XM_050659244.1">
    <property type="protein sequence ID" value="XP_050515201.1"/>
    <property type="gene ID" value="LOC114339308"/>
</dbReference>
<dbReference type="InParanoid" id="A0A6P7G959"/>
<keyword evidence="13" id="KW-0455">Luminescence</keyword>